<evidence type="ECO:0000313" key="6">
    <source>
        <dbReference type="Proteomes" id="UP001155241"/>
    </source>
</evidence>
<dbReference type="Gene3D" id="3.40.50.12780">
    <property type="entry name" value="N-terminal domain of ligase-like"/>
    <property type="match status" value="1"/>
</dbReference>
<dbReference type="Gene3D" id="3.30.300.30">
    <property type="match status" value="1"/>
</dbReference>
<accession>A0A9X2FHH9</accession>
<dbReference type="InterPro" id="IPR020845">
    <property type="entry name" value="AMP-binding_CS"/>
</dbReference>
<evidence type="ECO:0000259" key="3">
    <source>
        <dbReference type="Pfam" id="PF00501"/>
    </source>
</evidence>
<feature type="domain" description="AMP-binding enzyme C-terminal" evidence="4">
    <location>
        <begin position="366"/>
        <end position="435"/>
    </location>
</feature>
<dbReference type="InterPro" id="IPR025110">
    <property type="entry name" value="AMP-bd_C"/>
</dbReference>
<dbReference type="Pfam" id="PF00501">
    <property type="entry name" value="AMP-binding"/>
    <property type="match status" value="1"/>
</dbReference>
<dbReference type="GO" id="GO:0031956">
    <property type="term" value="F:medium-chain fatty acid-CoA ligase activity"/>
    <property type="evidence" value="ECO:0007669"/>
    <property type="project" value="TreeGrafter"/>
</dbReference>
<dbReference type="AlphaFoldDB" id="A0A9X2FHH9"/>
<dbReference type="RefSeq" id="WP_252853069.1">
    <property type="nucleotide sequence ID" value="NZ_JAMXLR010000048.1"/>
</dbReference>
<organism evidence="5 6">
    <name type="scientific">Aeoliella straminimaris</name>
    <dbReference type="NCBI Taxonomy" id="2954799"/>
    <lineage>
        <taxon>Bacteria</taxon>
        <taxon>Pseudomonadati</taxon>
        <taxon>Planctomycetota</taxon>
        <taxon>Planctomycetia</taxon>
        <taxon>Pirellulales</taxon>
        <taxon>Lacipirellulaceae</taxon>
        <taxon>Aeoliella</taxon>
    </lineage>
</organism>
<feature type="domain" description="AMP-dependent synthetase/ligase" evidence="3">
    <location>
        <begin position="9"/>
        <end position="282"/>
    </location>
</feature>
<evidence type="ECO:0000259" key="4">
    <source>
        <dbReference type="Pfam" id="PF13193"/>
    </source>
</evidence>
<dbReference type="GO" id="GO:0006631">
    <property type="term" value="P:fatty acid metabolic process"/>
    <property type="evidence" value="ECO:0007669"/>
    <property type="project" value="TreeGrafter"/>
</dbReference>
<sequence length="451" mass="50710">MPLSWLLERFAEHRDQDAVVWQDRATKYGELLDLVERANEFLAAEHVLPGQCVMLDADFSPGSIALLLAVMQNRNIIVPVARQVTADRDKYAQLAEVSHRLSVDENDQYTRTADAATEVTHPLLVELKESGSPGLVLFSSGSTGEPKAAVHNLDFLLNKFKMPRHSQRMITFLLFDHIGGFNTMMYTLSNHGCVITVTSRDAATICRAVEQHRAEVLPTSPTFLNLLLVSGEHEKHDLSSLKIINYATEVMPPATLRRLNDAFPGVTFRQSYGMTELGIMRTQSRSNDSVWIRVGGEDYQTRIVDGILHIKAKSSMLGYLNAPSPFDDEGWFNTQDEVEVDGEWLRFKGRKSEIINVGGEKVYPAEVETVLMEDSNVADATVTKEPHAIMGNIVVAELTLHEEEPLSDVIKRVRQHCFTKLPSYKIPVKIRLSDATSRMSERFKKQRTKSE</sequence>
<evidence type="ECO:0000256" key="1">
    <source>
        <dbReference type="ARBA" id="ARBA00006432"/>
    </source>
</evidence>
<dbReference type="SUPFAM" id="SSF56801">
    <property type="entry name" value="Acetyl-CoA synthetase-like"/>
    <property type="match status" value="1"/>
</dbReference>
<protein>
    <submittedName>
        <fullName evidence="5">Fatty acid--CoA ligase family protein</fullName>
    </submittedName>
</protein>
<dbReference type="PANTHER" id="PTHR43201">
    <property type="entry name" value="ACYL-COA SYNTHETASE"/>
    <property type="match status" value="1"/>
</dbReference>
<comment type="caution">
    <text evidence="5">The sequence shown here is derived from an EMBL/GenBank/DDBJ whole genome shotgun (WGS) entry which is preliminary data.</text>
</comment>
<keyword evidence="6" id="KW-1185">Reference proteome</keyword>
<evidence type="ECO:0000256" key="2">
    <source>
        <dbReference type="ARBA" id="ARBA00022598"/>
    </source>
</evidence>
<keyword evidence="2 5" id="KW-0436">Ligase</keyword>
<dbReference type="PROSITE" id="PS00455">
    <property type="entry name" value="AMP_BINDING"/>
    <property type="match status" value="1"/>
</dbReference>
<comment type="similarity">
    <text evidence="1">Belongs to the ATP-dependent AMP-binding enzyme family.</text>
</comment>
<dbReference type="EMBL" id="JAMXLR010000048">
    <property type="protein sequence ID" value="MCO6044956.1"/>
    <property type="molecule type" value="Genomic_DNA"/>
</dbReference>
<proteinExistence type="inferred from homology"/>
<dbReference type="InterPro" id="IPR045851">
    <property type="entry name" value="AMP-bd_C_sf"/>
</dbReference>
<dbReference type="Proteomes" id="UP001155241">
    <property type="component" value="Unassembled WGS sequence"/>
</dbReference>
<dbReference type="InterPro" id="IPR042099">
    <property type="entry name" value="ANL_N_sf"/>
</dbReference>
<dbReference type="CDD" id="cd04433">
    <property type="entry name" value="AFD_class_I"/>
    <property type="match status" value="1"/>
</dbReference>
<gene>
    <name evidence="5" type="ORF">NG895_13685</name>
</gene>
<evidence type="ECO:0000313" key="5">
    <source>
        <dbReference type="EMBL" id="MCO6044956.1"/>
    </source>
</evidence>
<dbReference type="Pfam" id="PF13193">
    <property type="entry name" value="AMP-binding_C"/>
    <property type="match status" value="1"/>
</dbReference>
<name>A0A9X2FHH9_9BACT</name>
<dbReference type="InterPro" id="IPR000873">
    <property type="entry name" value="AMP-dep_synth/lig_dom"/>
</dbReference>
<dbReference type="PANTHER" id="PTHR43201:SF5">
    <property type="entry name" value="MEDIUM-CHAIN ACYL-COA LIGASE ACSF2, MITOCHONDRIAL"/>
    <property type="match status" value="1"/>
</dbReference>
<reference evidence="5" key="1">
    <citation type="submission" date="2022-06" db="EMBL/GenBank/DDBJ databases">
        <title>Aeoliella straminimaris, a novel planctomycete from sediments.</title>
        <authorList>
            <person name="Vitorino I.R."/>
            <person name="Lage O.M."/>
        </authorList>
    </citation>
    <scope>NUCLEOTIDE SEQUENCE</scope>
    <source>
        <strain evidence="5">ICT_H6.2</strain>
    </source>
</reference>